<evidence type="ECO:0000259" key="2">
    <source>
        <dbReference type="PROSITE" id="PS51163"/>
    </source>
</evidence>
<dbReference type="InterPro" id="IPR006070">
    <property type="entry name" value="Sua5-like_dom"/>
</dbReference>
<reference evidence="3" key="1">
    <citation type="submission" date="2023-01" db="EMBL/GenBank/DDBJ databases">
        <title>Exophiala dermititidis isolated from Cystic Fibrosis Patient.</title>
        <authorList>
            <person name="Kurbessoian T."/>
            <person name="Crocker A."/>
            <person name="Murante D."/>
            <person name="Hogan D.A."/>
            <person name="Stajich J.E."/>
        </authorList>
    </citation>
    <scope>NUCLEOTIDE SEQUENCE</scope>
    <source>
        <strain evidence="3">Ex8</strain>
    </source>
</reference>
<accession>A0AAN6ELD4</accession>
<name>A0AAN6ELD4_EXODE</name>
<dbReference type="Gene3D" id="3.90.870.10">
    <property type="entry name" value="DHBP synthase"/>
    <property type="match status" value="1"/>
</dbReference>
<protein>
    <recommendedName>
        <fullName evidence="1">Threonylcarbamoyl-AMP synthase</fullName>
    </recommendedName>
</protein>
<sequence>MSAQLPSSSYAVAVPGTSIVGRHDVDADVRRVYEVLKNGGVAIIPGRIGYASIATPGASVKRIFDAKQRGSHKKHAITGSYAMHKLIHRLPPEKEAMVAAITIDNALPLGVVAPYDPDQPLVRNIDSETLKQTAHNGTLGMLIGGGVFHEKLNELAIQGGITFLGSSANLSGKGVKGRVEDIEPEVRGAADIIIDYGLRNYHSFHQSSTIIDFSTDPINVIRIGLFYDVISDILLRQFRLELPKDPGRDVLPTGHLRDMQIGPAN</sequence>
<evidence type="ECO:0000313" key="3">
    <source>
        <dbReference type="EMBL" id="KAJ8986336.1"/>
    </source>
</evidence>
<organism evidence="3 4">
    <name type="scientific">Exophiala dermatitidis</name>
    <name type="common">Black yeast-like fungus</name>
    <name type="synonym">Wangiella dermatitidis</name>
    <dbReference type="NCBI Taxonomy" id="5970"/>
    <lineage>
        <taxon>Eukaryota</taxon>
        <taxon>Fungi</taxon>
        <taxon>Dikarya</taxon>
        <taxon>Ascomycota</taxon>
        <taxon>Pezizomycotina</taxon>
        <taxon>Eurotiomycetes</taxon>
        <taxon>Chaetothyriomycetidae</taxon>
        <taxon>Chaetothyriales</taxon>
        <taxon>Herpotrichiellaceae</taxon>
        <taxon>Exophiala</taxon>
    </lineage>
</organism>
<dbReference type="Proteomes" id="UP001161757">
    <property type="component" value="Unassembled WGS sequence"/>
</dbReference>
<gene>
    <name evidence="3" type="ORF">HRR80_009564</name>
</gene>
<dbReference type="EMBL" id="JAJGCB010000043">
    <property type="protein sequence ID" value="KAJ8986336.1"/>
    <property type="molecule type" value="Genomic_DNA"/>
</dbReference>
<evidence type="ECO:0000256" key="1">
    <source>
        <dbReference type="ARBA" id="ARBA00015492"/>
    </source>
</evidence>
<dbReference type="Pfam" id="PF01300">
    <property type="entry name" value="Sua5_yciO_yrdC"/>
    <property type="match status" value="1"/>
</dbReference>
<proteinExistence type="predicted"/>
<evidence type="ECO:0000313" key="4">
    <source>
        <dbReference type="Proteomes" id="UP001161757"/>
    </source>
</evidence>
<dbReference type="InterPro" id="IPR017945">
    <property type="entry name" value="DHBP_synth_RibB-like_a/b_dom"/>
</dbReference>
<feature type="domain" description="YrdC-like" evidence="2">
    <location>
        <begin position="26"/>
        <end position="226"/>
    </location>
</feature>
<comment type="caution">
    <text evidence="3">The sequence shown here is derived from an EMBL/GenBank/DDBJ whole genome shotgun (WGS) entry which is preliminary data.</text>
</comment>
<dbReference type="PROSITE" id="PS51163">
    <property type="entry name" value="YRDC"/>
    <property type="match status" value="1"/>
</dbReference>
<dbReference type="GO" id="GO:0003725">
    <property type="term" value="F:double-stranded RNA binding"/>
    <property type="evidence" value="ECO:0007669"/>
    <property type="project" value="InterPro"/>
</dbReference>
<dbReference type="SUPFAM" id="SSF55821">
    <property type="entry name" value="YrdC/RibB"/>
    <property type="match status" value="1"/>
</dbReference>
<dbReference type="AlphaFoldDB" id="A0AAN6ELD4"/>